<accession>A0A8S3ZNP6</accession>
<dbReference type="Gene3D" id="1.10.510.10">
    <property type="entry name" value="Transferase(Phosphotransferase) domain 1"/>
    <property type="match status" value="1"/>
</dbReference>
<evidence type="ECO:0000259" key="1">
    <source>
        <dbReference type="PROSITE" id="PS50011"/>
    </source>
</evidence>
<comment type="caution">
    <text evidence="2">The sequence shown here is derived from an EMBL/GenBank/DDBJ whole genome shotgun (WGS) entry which is preliminary data.</text>
</comment>
<dbReference type="GO" id="GO:0005524">
    <property type="term" value="F:ATP binding"/>
    <property type="evidence" value="ECO:0007669"/>
    <property type="project" value="InterPro"/>
</dbReference>
<dbReference type="CDD" id="cd00180">
    <property type="entry name" value="PKc"/>
    <property type="match status" value="1"/>
</dbReference>
<evidence type="ECO:0000313" key="3">
    <source>
        <dbReference type="Proteomes" id="UP000678393"/>
    </source>
</evidence>
<keyword evidence="3" id="KW-1185">Reference proteome</keyword>
<dbReference type="Pfam" id="PF00069">
    <property type="entry name" value="Pkinase"/>
    <property type="match status" value="1"/>
</dbReference>
<protein>
    <recommendedName>
        <fullName evidence="1">Protein kinase domain-containing protein</fullName>
    </recommendedName>
</protein>
<name>A0A8S3ZNP6_9EUPU</name>
<dbReference type="SUPFAM" id="SSF56112">
    <property type="entry name" value="Protein kinase-like (PK-like)"/>
    <property type="match status" value="1"/>
</dbReference>
<dbReference type="PROSITE" id="PS00108">
    <property type="entry name" value="PROTEIN_KINASE_ST"/>
    <property type="match status" value="1"/>
</dbReference>
<dbReference type="InterPro" id="IPR000719">
    <property type="entry name" value="Prot_kinase_dom"/>
</dbReference>
<dbReference type="SMART" id="SM00220">
    <property type="entry name" value="S_TKc"/>
    <property type="match status" value="1"/>
</dbReference>
<dbReference type="GO" id="GO:0004674">
    <property type="term" value="F:protein serine/threonine kinase activity"/>
    <property type="evidence" value="ECO:0007669"/>
    <property type="project" value="InterPro"/>
</dbReference>
<gene>
    <name evidence="2" type="ORF">CUNI_LOCUS14564</name>
</gene>
<reference evidence="2" key="1">
    <citation type="submission" date="2021-04" db="EMBL/GenBank/DDBJ databases">
        <authorList>
            <consortium name="Molecular Ecology Group"/>
        </authorList>
    </citation>
    <scope>NUCLEOTIDE SEQUENCE</scope>
</reference>
<dbReference type="EMBL" id="CAJHNH020003323">
    <property type="protein sequence ID" value="CAG5129006.1"/>
    <property type="molecule type" value="Genomic_DNA"/>
</dbReference>
<dbReference type="OrthoDB" id="6068455at2759"/>
<dbReference type="InterPro" id="IPR008271">
    <property type="entry name" value="Ser/Thr_kinase_AS"/>
</dbReference>
<dbReference type="PROSITE" id="PS50011">
    <property type="entry name" value="PROTEIN_KINASE_DOM"/>
    <property type="match status" value="1"/>
</dbReference>
<feature type="domain" description="Protein kinase" evidence="1">
    <location>
        <begin position="24"/>
        <end position="277"/>
    </location>
</feature>
<dbReference type="PANTHER" id="PTHR24348">
    <property type="entry name" value="SERINE/THREONINE-PROTEIN KINASE UNC-51-RELATED"/>
    <property type="match status" value="1"/>
</dbReference>
<dbReference type="PANTHER" id="PTHR24348:SF68">
    <property type="entry name" value="SERINE_THREONINE-PROTEIN KINASE ATG1C"/>
    <property type="match status" value="1"/>
</dbReference>
<dbReference type="Proteomes" id="UP000678393">
    <property type="component" value="Unassembled WGS sequence"/>
</dbReference>
<dbReference type="GO" id="GO:0005737">
    <property type="term" value="C:cytoplasm"/>
    <property type="evidence" value="ECO:0007669"/>
    <property type="project" value="TreeGrafter"/>
</dbReference>
<evidence type="ECO:0000313" key="2">
    <source>
        <dbReference type="EMBL" id="CAG5129006.1"/>
    </source>
</evidence>
<proteinExistence type="predicted"/>
<sequence>MAESVLKSPAVLKFDTDFFTKSSLKPEGVIDTGVCGDIVVASLLDKPEWKFIVKKFSLLDEERVPRNKTMFNREVKFMQSVRHPFLVKCIYAAECPGYLAICMKYYYSRTLNFHVGNIDLSLSEQCVVQVACALRYLHKNNLVHLDVKLDNVFVDGQHNAILGDFGLALEMPAGQQTLKARNIGGTFGYLSPEIMKAAAETEIDPYKLDCYSLGVVLWSLVFQRAPKQAVNYYFETRKTRDLQENIRDMLLRLLERDPARRVTIADFLHRVRRDSIYRNIIDTN</sequence>
<dbReference type="InterPro" id="IPR045269">
    <property type="entry name" value="Atg1-like"/>
</dbReference>
<dbReference type="GO" id="GO:0006914">
    <property type="term" value="P:autophagy"/>
    <property type="evidence" value="ECO:0007669"/>
    <property type="project" value="UniProtKB-ARBA"/>
</dbReference>
<dbReference type="InterPro" id="IPR011009">
    <property type="entry name" value="Kinase-like_dom_sf"/>
</dbReference>
<dbReference type="AlphaFoldDB" id="A0A8S3ZNP6"/>
<dbReference type="GO" id="GO:0010506">
    <property type="term" value="P:regulation of autophagy"/>
    <property type="evidence" value="ECO:0007669"/>
    <property type="project" value="InterPro"/>
</dbReference>
<organism evidence="2 3">
    <name type="scientific">Candidula unifasciata</name>
    <dbReference type="NCBI Taxonomy" id="100452"/>
    <lineage>
        <taxon>Eukaryota</taxon>
        <taxon>Metazoa</taxon>
        <taxon>Spiralia</taxon>
        <taxon>Lophotrochozoa</taxon>
        <taxon>Mollusca</taxon>
        <taxon>Gastropoda</taxon>
        <taxon>Heterobranchia</taxon>
        <taxon>Euthyneura</taxon>
        <taxon>Panpulmonata</taxon>
        <taxon>Eupulmonata</taxon>
        <taxon>Stylommatophora</taxon>
        <taxon>Helicina</taxon>
        <taxon>Helicoidea</taxon>
        <taxon>Geomitridae</taxon>
        <taxon>Candidula</taxon>
    </lineage>
</organism>